<feature type="domain" description="Laminin G" evidence="4">
    <location>
        <begin position="623"/>
        <end position="820"/>
    </location>
</feature>
<dbReference type="InterPro" id="IPR001791">
    <property type="entry name" value="Laminin_G"/>
</dbReference>
<feature type="disulfide bond" evidence="3">
    <location>
        <begin position="608"/>
        <end position="617"/>
    </location>
</feature>
<dbReference type="SMART" id="SM00282">
    <property type="entry name" value="LamG"/>
    <property type="match status" value="1"/>
</dbReference>
<evidence type="ECO:0000313" key="6">
    <source>
        <dbReference type="EMBL" id="KAF7627093.1"/>
    </source>
</evidence>
<dbReference type="EMBL" id="JABEBT010000170">
    <property type="protein sequence ID" value="KAF7627093.1"/>
    <property type="molecule type" value="Genomic_DNA"/>
</dbReference>
<dbReference type="Gene3D" id="2.60.120.200">
    <property type="match status" value="2"/>
</dbReference>
<feature type="disulfide bond" evidence="3">
    <location>
        <begin position="216"/>
        <end position="225"/>
    </location>
</feature>
<dbReference type="PROSITE" id="PS00022">
    <property type="entry name" value="EGF_1"/>
    <property type="match status" value="5"/>
</dbReference>
<dbReference type="Proteomes" id="UP000605970">
    <property type="component" value="Unassembled WGS sequence"/>
</dbReference>
<dbReference type="GO" id="GO:0009986">
    <property type="term" value="C:cell surface"/>
    <property type="evidence" value="ECO:0007669"/>
    <property type="project" value="TreeGrafter"/>
</dbReference>
<gene>
    <name evidence="6" type="ORF">Mgra_00009634</name>
</gene>
<dbReference type="InterPro" id="IPR001881">
    <property type="entry name" value="EGF-like_Ca-bd_dom"/>
</dbReference>
<feature type="domain" description="Laminin G" evidence="4">
    <location>
        <begin position="892"/>
        <end position="1042"/>
    </location>
</feature>
<dbReference type="InterPro" id="IPR000152">
    <property type="entry name" value="EGF-type_Asp/Asn_hydroxyl_site"/>
</dbReference>
<dbReference type="GO" id="GO:0005576">
    <property type="term" value="C:extracellular region"/>
    <property type="evidence" value="ECO:0007669"/>
    <property type="project" value="TreeGrafter"/>
</dbReference>
<name>A0A8S9Z7C4_9BILA</name>
<dbReference type="InterPro" id="IPR050969">
    <property type="entry name" value="Dev_Signal_Modulators"/>
</dbReference>
<feature type="domain" description="EGF-like" evidence="5">
    <location>
        <begin position="28"/>
        <end position="69"/>
    </location>
</feature>
<comment type="caution">
    <text evidence="6">The sequence shown here is derived from an EMBL/GenBank/DDBJ whole genome shotgun (WGS) entry which is preliminary data.</text>
</comment>
<reference evidence="6" key="1">
    <citation type="journal article" date="2020" name="Ecol. Evol.">
        <title>Genome structure and content of the rice root-knot nematode (Meloidogyne graminicola).</title>
        <authorList>
            <person name="Phan N.T."/>
            <person name="Danchin E.G.J."/>
            <person name="Klopp C."/>
            <person name="Perfus-Barbeoch L."/>
            <person name="Kozlowski D.K."/>
            <person name="Koutsovoulos G.D."/>
            <person name="Lopez-Roques C."/>
            <person name="Bouchez O."/>
            <person name="Zahm M."/>
            <person name="Besnard G."/>
            <person name="Bellafiore S."/>
        </authorList>
    </citation>
    <scope>NUCLEOTIDE SEQUENCE</scope>
    <source>
        <strain evidence="6">VN-18</strain>
    </source>
</reference>
<feature type="domain" description="EGF-like" evidence="5">
    <location>
        <begin position="187"/>
        <end position="226"/>
    </location>
</feature>
<evidence type="ECO:0000256" key="1">
    <source>
        <dbReference type="ARBA" id="ARBA00022729"/>
    </source>
</evidence>
<keyword evidence="2 3" id="KW-1015">Disulfide bond</keyword>
<evidence type="ECO:0000256" key="3">
    <source>
        <dbReference type="PROSITE-ProRule" id="PRU00076"/>
    </source>
</evidence>
<dbReference type="PROSITE" id="PS01186">
    <property type="entry name" value="EGF_2"/>
    <property type="match status" value="4"/>
</dbReference>
<keyword evidence="1" id="KW-0732">Signal</keyword>
<feature type="domain" description="EGF-like" evidence="5">
    <location>
        <begin position="234"/>
        <end position="275"/>
    </location>
</feature>
<evidence type="ECO:0000256" key="2">
    <source>
        <dbReference type="ARBA" id="ARBA00023157"/>
    </source>
</evidence>
<keyword evidence="7" id="KW-1185">Reference proteome</keyword>
<feature type="domain" description="EGF-like" evidence="5">
    <location>
        <begin position="70"/>
        <end position="107"/>
    </location>
</feature>
<dbReference type="InterPro" id="IPR000742">
    <property type="entry name" value="EGF"/>
</dbReference>
<comment type="caution">
    <text evidence="3">Lacks conserved residue(s) required for the propagation of feature annotation.</text>
</comment>
<dbReference type="PANTHER" id="PTHR14949">
    <property type="entry name" value="EGF-LIKE-DOMAIN, MULTIPLE 7, 8"/>
    <property type="match status" value="1"/>
</dbReference>
<feature type="disulfide bond" evidence="3">
    <location>
        <begin position="265"/>
        <end position="274"/>
    </location>
</feature>
<feature type="non-terminal residue" evidence="6">
    <location>
        <position position="1"/>
    </location>
</feature>
<feature type="disulfide bond" evidence="3">
    <location>
        <begin position="72"/>
        <end position="82"/>
    </location>
</feature>
<dbReference type="SUPFAM" id="SSF49899">
    <property type="entry name" value="Concanavalin A-like lectins/glucanases"/>
    <property type="match status" value="2"/>
</dbReference>
<protein>
    <submittedName>
        <fullName evidence="6">Uncharacterized protein</fullName>
    </submittedName>
</protein>
<dbReference type="PROSITE" id="PS00010">
    <property type="entry name" value="ASX_HYDROXYL"/>
    <property type="match status" value="2"/>
</dbReference>
<proteinExistence type="predicted"/>
<feature type="disulfide bond" evidence="3">
    <location>
        <begin position="59"/>
        <end position="68"/>
    </location>
</feature>
<organism evidence="6 7">
    <name type="scientific">Meloidogyne graminicola</name>
    <dbReference type="NCBI Taxonomy" id="189291"/>
    <lineage>
        <taxon>Eukaryota</taxon>
        <taxon>Metazoa</taxon>
        <taxon>Ecdysozoa</taxon>
        <taxon>Nematoda</taxon>
        <taxon>Chromadorea</taxon>
        <taxon>Rhabditida</taxon>
        <taxon>Tylenchina</taxon>
        <taxon>Tylenchomorpha</taxon>
        <taxon>Tylenchoidea</taxon>
        <taxon>Meloidogynidae</taxon>
        <taxon>Meloidogyninae</taxon>
        <taxon>Meloidogyne</taxon>
    </lineage>
</organism>
<feature type="domain" description="EGF-like" evidence="5">
    <location>
        <begin position="576"/>
        <end position="618"/>
    </location>
</feature>
<accession>A0A8S9Z7C4</accession>
<dbReference type="PROSITE" id="PS50025">
    <property type="entry name" value="LAM_G_DOMAIN"/>
    <property type="match status" value="2"/>
</dbReference>
<dbReference type="SMART" id="SM00179">
    <property type="entry name" value="EGF_CA"/>
    <property type="match status" value="4"/>
</dbReference>
<evidence type="ECO:0000259" key="4">
    <source>
        <dbReference type="PROSITE" id="PS50025"/>
    </source>
</evidence>
<dbReference type="PANTHER" id="PTHR14949:SF56">
    <property type="entry name" value="EGF-LIKE-DOMAIN, MULTIPLE 7"/>
    <property type="match status" value="1"/>
</dbReference>
<dbReference type="CDD" id="cd00054">
    <property type="entry name" value="EGF_CA"/>
    <property type="match status" value="1"/>
</dbReference>
<dbReference type="GO" id="GO:0005102">
    <property type="term" value="F:signaling receptor binding"/>
    <property type="evidence" value="ECO:0007669"/>
    <property type="project" value="TreeGrafter"/>
</dbReference>
<sequence>KNYFKVEIYSKNSNLQFPLLNSLELVNQREKCQSNVCFNGGICFIKINSEGIREFECECKNNFIGDLCQSKCSINCQNRGKCKRFTQENNFNDFCECLPGFKGLKCEEDINECIENREEEICKNGGICINNYGDFCDIPIIINKTTINCPPPFILFKNESSKEEKCICVKPRNINEELIPSGICELEESNCKINPLEKCQNGGECIQLGLKNFCICPNGFSGTYCEKLNNNLTFIQECLVKGKKCLNGGKCKLLNLEKNETFCECTDKFTGLWCDRPLRLTFEQIIKGETFSGTTEETTFSTLKQLIKEEENNQTNKTFTTIIPTFNEQFFFKLEEKKILEISEFVKNCTECNQNTTIKCLFINEQQSKCLCSNNYLGQQCNIKNHPCSTKDCLLSSVDSTILGFNNLSLLLIQQKKNKNFKLKFTFQTTLSNVHLISTENILGELLFSFGLVNGELFIKLINKENNKLTEGQYNNKINNNYIPFPLKLNDADLYNLIIWSNNEGTGYELIHFESHNLLFREILSLNDLFSNIWNIRFGRYKMDYFVGCMYNIILNGNTLNSDYEGAFNISPICIRQNQCIKNFNNQENNCLNNGTCIDLWDNFSCECPKPYLPPNCEQKITELTFGYNNTPTFALFSLNAEDRLLIEKITNINFLFRTNQQKNVLLFFLGELNNSEEINTFINAELNNNGNIKLNIRLGVNLNDNLIHLFEIEREGNQIKLRLDNKIENSTILNRPFIHPLLADHLIIGQLNNTNNNNTLLNYNNYFKGIIQDFRINKYIVNLGDELLLKNNSKGFNKFFGNKISEQNLIKGTISDDICLLNKNICGEHGNCINTFNDFKCNCEPGWMGIYCEEYNYCFNSSCPNGSLCENIGKNGGFICTSIATLTKTSSIHYSLINPSKLNITTNKNNKENIYSNNLTLEFRTRTENGNLIKLYSKNILPNQIFNFSINLFNGYLNICFNKNNCLITKNLLNNGIWHKIIVKIENNFFKLIIDDLIEEKIIKNEEILFFDNFIKNEKTKIIVGRTESEEGFKLILCFIF</sequence>
<evidence type="ECO:0000313" key="7">
    <source>
        <dbReference type="Proteomes" id="UP000605970"/>
    </source>
</evidence>
<dbReference type="CDD" id="cd00110">
    <property type="entry name" value="LamG"/>
    <property type="match status" value="1"/>
</dbReference>
<feature type="disulfide bond" evidence="3">
    <location>
        <begin position="97"/>
        <end position="106"/>
    </location>
</feature>
<dbReference type="OrthoDB" id="430340at2759"/>
<feature type="non-terminal residue" evidence="6">
    <location>
        <position position="1042"/>
    </location>
</feature>
<dbReference type="SUPFAM" id="SSF57196">
    <property type="entry name" value="EGF/Laminin"/>
    <property type="match status" value="4"/>
</dbReference>
<feature type="domain" description="EGF-like" evidence="5">
    <location>
        <begin position="816"/>
        <end position="854"/>
    </location>
</feature>
<dbReference type="InterPro" id="IPR013320">
    <property type="entry name" value="ConA-like_dom_sf"/>
</dbReference>
<feature type="disulfide bond" evidence="3">
    <location>
        <begin position="844"/>
        <end position="853"/>
    </location>
</feature>
<dbReference type="GO" id="GO:0005509">
    <property type="term" value="F:calcium ion binding"/>
    <property type="evidence" value="ECO:0007669"/>
    <property type="project" value="InterPro"/>
</dbReference>
<keyword evidence="3" id="KW-0245">EGF-like domain</keyword>
<dbReference type="Gene3D" id="2.10.25.10">
    <property type="entry name" value="Laminin"/>
    <property type="match status" value="6"/>
</dbReference>
<dbReference type="Pfam" id="PF02210">
    <property type="entry name" value="Laminin_G_2"/>
    <property type="match status" value="2"/>
</dbReference>
<dbReference type="PROSITE" id="PS50026">
    <property type="entry name" value="EGF_3"/>
    <property type="match status" value="6"/>
</dbReference>
<dbReference type="Pfam" id="PF00008">
    <property type="entry name" value="EGF"/>
    <property type="match status" value="2"/>
</dbReference>
<dbReference type="AlphaFoldDB" id="A0A8S9Z7C4"/>
<dbReference type="SMART" id="SM00181">
    <property type="entry name" value="EGF"/>
    <property type="match status" value="7"/>
</dbReference>
<evidence type="ECO:0000259" key="5">
    <source>
        <dbReference type="PROSITE" id="PS50026"/>
    </source>
</evidence>